<protein>
    <recommendedName>
        <fullName evidence="4">DUF2474 domain-containing protein</fullName>
    </recommendedName>
</protein>
<keyword evidence="1" id="KW-0812">Transmembrane</keyword>
<dbReference type="Pfam" id="PF10617">
    <property type="entry name" value="DUF2474"/>
    <property type="match status" value="1"/>
</dbReference>
<dbReference type="RefSeq" id="WP_185229958.1">
    <property type="nucleotide sequence ID" value="NZ_AP023326.1"/>
</dbReference>
<dbReference type="AlphaFoldDB" id="A0A6S6PDT5"/>
<dbReference type="InterPro" id="IPR018895">
    <property type="entry name" value="DUF2474"/>
</dbReference>
<organism evidence="2 3">
    <name type="scientific">Acetobacter aceti</name>
    <dbReference type="NCBI Taxonomy" id="435"/>
    <lineage>
        <taxon>Bacteria</taxon>
        <taxon>Pseudomonadati</taxon>
        <taxon>Pseudomonadota</taxon>
        <taxon>Alphaproteobacteria</taxon>
        <taxon>Acetobacterales</taxon>
        <taxon>Acetobacteraceae</taxon>
        <taxon>Acetobacter</taxon>
        <taxon>Acetobacter subgen. Acetobacter</taxon>
    </lineage>
</organism>
<evidence type="ECO:0000256" key="1">
    <source>
        <dbReference type="SAM" id="Phobius"/>
    </source>
</evidence>
<keyword evidence="1" id="KW-0472">Membrane</keyword>
<dbReference type="EMBL" id="AP023326">
    <property type="protein sequence ID" value="BCI65429.1"/>
    <property type="molecule type" value="Genomic_DNA"/>
</dbReference>
<dbReference type="Proteomes" id="UP000515220">
    <property type="component" value="Chromosome"/>
</dbReference>
<feature type="transmembrane region" description="Helical" evidence="1">
    <location>
        <begin position="23"/>
        <end position="48"/>
    </location>
</feature>
<evidence type="ECO:0000313" key="3">
    <source>
        <dbReference type="Proteomes" id="UP000515220"/>
    </source>
</evidence>
<name>A0A6S6PDT5_ACEAC</name>
<gene>
    <name evidence="2" type="ORF">AAJCM20276_00530</name>
</gene>
<evidence type="ECO:0000313" key="2">
    <source>
        <dbReference type="EMBL" id="BCI65429.1"/>
    </source>
</evidence>
<keyword evidence="1" id="KW-1133">Transmembrane helix</keyword>
<proteinExistence type="predicted"/>
<accession>A0A6S6PDT5</accession>
<evidence type="ECO:0008006" key="4">
    <source>
        <dbReference type="Google" id="ProtNLM"/>
    </source>
</evidence>
<sequence>MRITDAIVSGRGEKASRNPLRRFGWFVAIWAMSTIGFIAAASVLKFFVPHYGVSSVKQDDD</sequence>
<reference evidence="2 3" key="1">
    <citation type="submission" date="2020-07" db="EMBL/GenBank/DDBJ databases">
        <title>Complete Genome Sequence of an acetic acid bacterium, Acetobacter aceti JCM20276.</title>
        <authorList>
            <person name="Hirose Y."/>
            <person name="Mihara H."/>
        </authorList>
    </citation>
    <scope>NUCLEOTIDE SEQUENCE [LARGE SCALE GENOMIC DNA]</scope>
    <source>
        <strain evidence="2 3">JCM20276</strain>
    </source>
</reference>